<dbReference type="AlphaFoldDB" id="A0A2V2A8K0"/>
<evidence type="ECO:0000313" key="3">
    <source>
        <dbReference type="Proteomes" id="UP000245655"/>
    </source>
</evidence>
<gene>
    <name evidence="2" type="ORF">C8D84_10165</name>
</gene>
<dbReference type="PANTHER" id="PTHR43667:SF2">
    <property type="entry name" value="FATTY ACID C-METHYL TRANSFERASE"/>
    <property type="match status" value="1"/>
</dbReference>
<reference evidence="2 3" key="1">
    <citation type="submission" date="2018-05" db="EMBL/GenBank/DDBJ databases">
        <title>Genomic Encyclopedia of Type Strains, Phase IV (KMG-IV): sequencing the most valuable type-strain genomes for metagenomic binning, comparative biology and taxonomic classification.</title>
        <authorList>
            <person name="Goeker M."/>
        </authorList>
    </citation>
    <scope>NUCLEOTIDE SEQUENCE [LARGE SCALE GENOMIC DNA]</scope>
    <source>
        <strain evidence="2 3">DSM 7229</strain>
    </source>
</reference>
<organism evidence="2 3">
    <name type="scientific">Psychrobacter immobilis</name>
    <dbReference type="NCBI Taxonomy" id="498"/>
    <lineage>
        <taxon>Bacteria</taxon>
        <taxon>Pseudomonadati</taxon>
        <taxon>Pseudomonadota</taxon>
        <taxon>Gammaproteobacteria</taxon>
        <taxon>Moraxellales</taxon>
        <taxon>Moraxellaceae</taxon>
        <taxon>Psychrobacter</taxon>
    </lineage>
</organism>
<protein>
    <submittedName>
        <fullName evidence="2">Cyclopropane-fatty-acyl-phospholipid synthase</fullName>
    </submittedName>
</protein>
<dbReference type="Gene3D" id="3.40.50.150">
    <property type="entry name" value="Vaccinia Virus protein VP39"/>
    <property type="match status" value="1"/>
</dbReference>
<dbReference type="CDD" id="cd02440">
    <property type="entry name" value="AdoMet_MTases"/>
    <property type="match status" value="1"/>
</dbReference>
<dbReference type="RefSeq" id="WP_109589203.1">
    <property type="nucleotide sequence ID" value="NZ_CAJGZY010000001.1"/>
</dbReference>
<dbReference type="InterPro" id="IPR029063">
    <property type="entry name" value="SAM-dependent_MTases_sf"/>
</dbReference>
<name>A0A2V2A8K0_PSYIM</name>
<dbReference type="PANTHER" id="PTHR43667">
    <property type="entry name" value="CYCLOPROPANE-FATTY-ACYL-PHOSPHOLIPID SYNTHASE"/>
    <property type="match status" value="1"/>
</dbReference>
<dbReference type="InterPro" id="IPR050723">
    <property type="entry name" value="CFA/CMAS"/>
</dbReference>
<dbReference type="Pfam" id="PF02353">
    <property type="entry name" value="CMAS"/>
    <property type="match status" value="1"/>
</dbReference>
<evidence type="ECO:0000256" key="1">
    <source>
        <dbReference type="SAM" id="MobiDB-lite"/>
    </source>
</evidence>
<sequence>MSARPTDRAPVSTLGKLTAQMSKVVNESAIFQPVSAGMNQLARKLIFRALAHIQFGSLTIVEAFDEQAPNTVSFGKVSDSVASSSAVGRHSLHVTLMIHDPTVYRQLLLGGSIALADSYINGEWDTDDLTGLIRLAARNLAVLNKLENRFAGVSKAFEKAKHRLRSNDQSGAKSNILAHYDLGNDMYQRFLDDTMMYSAAVYRTPDVSLSAAQQYKLALICQRLQLTPDDHVIEIGTGWGGFAIYAATHYGCHITTTTISDAQYDEAQRRVDAAGLSDKITLLKQDYRELTGQYDKLVSIEMIEAVGHEYLPTFFAKCNSLLKPTGLMVLQAITFNDQHYQDYVNSVDFIQTHIFPGGCLLSNQELNTQFTEQTDMVIKQLHDYGFDYAHTLRDWRAAFMAQREEIKGLGYDDAFIRLWDFYFCYCEGGFLERTIGVVQLTAVKPDNIDVMHFSDLSSHDTLTDEQSSRLIHDIMNSNESGNVNSDGQDASKRNIAS</sequence>
<keyword evidence="3" id="KW-1185">Reference proteome</keyword>
<dbReference type="SUPFAM" id="SSF53335">
    <property type="entry name" value="S-adenosyl-L-methionine-dependent methyltransferases"/>
    <property type="match status" value="1"/>
</dbReference>
<evidence type="ECO:0000313" key="2">
    <source>
        <dbReference type="EMBL" id="PWK15123.1"/>
    </source>
</evidence>
<comment type="caution">
    <text evidence="2">The sequence shown here is derived from an EMBL/GenBank/DDBJ whole genome shotgun (WGS) entry which is preliminary data.</text>
</comment>
<dbReference type="EMBL" id="QGGM01000001">
    <property type="protein sequence ID" value="PWK15123.1"/>
    <property type="molecule type" value="Genomic_DNA"/>
</dbReference>
<dbReference type="Proteomes" id="UP000245655">
    <property type="component" value="Unassembled WGS sequence"/>
</dbReference>
<dbReference type="GeneID" id="60253841"/>
<accession>A0A2V2A8K0</accession>
<proteinExistence type="predicted"/>
<feature type="region of interest" description="Disordered" evidence="1">
    <location>
        <begin position="475"/>
        <end position="497"/>
    </location>
</feature>